<evidence type="ECO:0000259" key="10">
    <source>
        <dbReference type="Pfam" id="PF00720"/>
    </source>
</evidence>
<dbReference type="Proteomes" id="UP001205311">
    <property type="component" value="Unassembled WGS sequence"/>
</dbReference>
<feature type="domain" description="Subtilisin inhibitor" evidence="10">
    <location>
        <begin position="41"/>
        <end position="128"/>
    </location>
</feature>
<comment type="caution">
    <text evidence="11">The sequence shown here is derived from an EMBL/GenBank/DDBJ whole genome shotgun (WGS) entry which is preliminary data.</text>
</comment>
<evidence type="ECO:0000256" key="1">
    <source>
        <dbReference type="ARBA" id="ARBA00004613"/>
    </source>
</evidence>
<evidence type="ECO:0000256" key="3">
    <source>
        <dbReference type="ARBA" id="ARBA00011738"/>
    </source>
</evidence>
<dbReference type="InterPro" id="IPR000691">
    <property type="entry name" value="Prot_inh_I16_SSI"/>
</dbReference>
<proteinExistence type="inferred from homology"/>
<dbReference type="SUPFAM" id="SSF55399">
    <property type="entry name" value="Subtilisin inhibitor"/>
    <property type="match status" value="1"/>
</dbReference>
<evidence type="ECO:0000256" key="8">
    <source>
        <dbReference type="RuleBase" id="RU003471"/>
    </source>
</evidence>
<comment type="similarity">
    <text evidence="2 8">Belongs to the protease inhibitor I16 (SSI) family.</text>
</comment>
<evidence type="ECO:0000256" key="2">
    <source>
        <dbReference type="ARBA" id="ARBA00010472"/>
    </source>
</evidence>
<sequence>MVRNRLVGFALAAGGALVCAGLAAPAHAAAPDPATQPMVPASTLVLSANPGEQPSPFAKHVVLTCEPAGGTHPDPGQACGQLAEANGDFTALKTRTDQACTFIYAPVTVTATGYWRGQKVSYQETFPNDCVLSATTGPVFRF</sequence>
<evidence type="ECO:0000256" key="6">
    <source>
        <dbReference type="ARBA" id="ARBA00022900"/>
    </source>
</evidence>
<evidence type="ECO:0000256" key="4">
    <source>
        <dbReference type="ARBA" id="ARBA00022525"/>
    </source>
</evidence>
<name>A0ABT1HZ56_STRSD</name>
<evidence type="ECO:0000313" key="12">
    <source>
        <dbReference type="Proteomes" id="UP001205311"/>
    </source>
</evidence>
<dbReference type="InterPro" id="IPR023549">
    <property type="entry name" value="Subtilisin_inhibitor"/>
</dbReference>
<keyword evidence="12" id="KW-1185">Reference proteome</keyword>
<dbReference type="InterPro" id="IPR036819">
    <property type="entry name" value="Subtilisin_inhibitor-like_sf"/>
</dbReference>
<accession>A0ABT1HZ56</accession>
<organism evidence="11 12">
    <name type="scientific">Streptoalloteichus tenebrarius (strain ATCC 17920 / DSM 40477 / JCM 4838 / CBS 697.72 / NBRC 16177 / NCIMB 11028 / NRRL B-12390 / A12253. 1 / ISP 5477)</name>
    <name type="common">Streptomyces tenebrarius</name>
    <dbReference type="NCBI Taxonomy" id="1933"/>
    <lineage>
        <taxon>Bacteria</taxon>
        <taxon>Bacillati</taxon>
        <taxon>Actinomycetota</taxon>
        <taxon>Actinomycetes</taxon>
        <taxon>Pseudonocardiales</taxon>
        <taxon>Pseudonocardiaceae</taxon>
        <taxon>Streptoalloteichus</taxon>
    </lineage>
</organism>
<keyword evidence="6 8" id="KW-0722">Serine protease inhibitor</keyword>
<dbReference type="Pfam" id="PF00720">
    <property type="entry name" value="SSI"/>
    <property type="match status" value="1"/>
</dbReference>
<keyword evidence="4" id="KW-0964">Secreted</keyword>
<comment type="subunit">
    <text evidence="3">Homodimer.</text>
</comment>
<gene>
    <name evidence="11" type="ORF">LX15_004529</name>
</gene>
<evidence type="ECO:0000256" key="5">
    <source>
        <dbReference type="ARBA" id="ARBA00022690"/>
    </source>
</evidence>
<keyword evidence="9" id="KW-0732">Signal</keyword>
<reference evidence="11 12" key="1">
    <citation type="submission" date="2022-06" db="EMBL/GenBank/DDBJ databases">
        <title>Genomic Encyclopedia of Archaeal and Bacterial Type Strains, Phase II (KMG-II): from individual species to whole genera.</title>
        <authorList>
            <person name="Goeker M."/>
        </authorList>
    </citation>
    <scope>NUCLEOTIDE SEQUENCE [LARGE SCALE GENOMIC DNA]</scope>
    <source>
        <strain evidence="11 12">DSM 40477</strain>
    </source>
</reference>
<keyword evidence="5 8" id="KW-0646">Protease inhibitor</keyword>
<evidence type="ECO:0000256" key="7">
    <source>
        <dbReference type="ARBA" id="ARBA00023157"/>
    </source>
</evidence>
<keyword evidence="7" id="KW-1015">Disulfide bond</keyword>
<dbReference type="EMBL" id="JAMTCP010000032">
    <property type="protein sequence ID" value="MCP2260809.1"/>
    <property type="molecule type" value="Genomic_DNA"/>
</dbReference>
<feature type="signal peptide" evidence="9">
    <location>
        <begin position="1"/>
        <end position="28"/>
    </location>
</feature>
<feature type="chain" id="PRO_5046231475" evidence="9">
    <location>
        <begin position="29"/>
        <end position="142"/>
    </location>
</feature>
<dbReference type="Gene3D" id="3.30.350.10">
    <property type="entry name" value="Subtilisin inhibitor-like"/>
    <property type="match status" value="1"/>
</dbReference>
<dbReference type="PRINTS" id="PR00294">
    <property type="entry name" value="SSBTLNINHBTR"/>
</dbReference>
<evidence type="ECO:0000256" key="9">
    <source>
        <dbReference type="SAM" id="SignalP"/>
    </source>
</evidence>
<comment type="subcellular location">
    <subcellularLocation>
        <location evidence="1">Secreted</location>
    </subcellularLocation>
</comment>
<protein>
    <submittedName>
        <fullName evidence="11">Subtilisin inhibitor-like</fullName>
    </submittedName>
</protein>
<evidence type="ECO:0000313" key="11">
    <source>
        <dbReference type="EMBL" id="MCP2260809.1"/>
    </source>
</evidence>